<proteinExistence type="predicted"/>
<name>A0A0E9X7C0_ANGAN</name>
<sequence>MDVCCTEELCLHLERDSLHNIVMHATNVTYSWKSTVPLLSASRLLKILSNACLSVAFPNMSPISLLRRSVSSPLVRVLLSPSFPEYWWKALINIDIPFCRLDISATRFGCVKIC</sequence>
<dbReference type="AlphaFoldDB" id="A0A0E9X7C0"/>
<reference evidence="1" key="2">
    <citation type="journal article" date="2015" name="Fish Shellfish Immunol.">
        <title>Early steps in the European eel (Anguilla anguilla)-Vibrio vulnificus interaction in the gills: Role of the RtxA13 toxin.</title>
        <authorList>
            <person name="Callol A."/>
            <person name="Pajuelo D."/>
            <person name="Ebbesson L."/>
            <person name="Teles M."/>
            <person name="MacKenzie S."/>
            <person name="Amaro C."/>
        </authorList>
    </citation>
    <scope>NUCLEOTIDE SEQUENCE</scope>
</reference>
<protein>
    <submittedName>
        <fullName evidence="1">Uncharacterized protein</fullName>
    </submittedName>
</protein>
<dbReference type="EMBL" id="GBXM01009930">
    <property type="protein sequence ID" value="JAH98647.1"/>
    <property type="molecule type" value="Transcribed_RNA"/>
</dbReference>
<reference evidence="1" key="1">
    <citation type="submission" date="2014-11" db="EMBL/GenBank/DDBJ databases">
        <authorList>
            <person name="Amaro Gonzalez C."/>
        </authorList>
    </citation>
    <scope>NUCLEOTIDE SEQUENCE</scope>
</reference>
<organism evidence="1">
    <name type="scientific">Anguilla anguilla</name>
    <name type="common">European freshwater eel</name>
    <name type="synonym">Muraena anguilla</name>
    <dbReference type="NCBI Taxonomy" id="7936"/>
    <lineage>
        <taxon>Eukaryota</taxon>
        <taxon>Metazoa</taxon>
        <taxon>Chordata</taxon>
        <taxon>Craniata</taxon>
        <taxon>Vertebrata</taxon>
        <taxon>Euteleostomi</taxon>
        <taxon>Actinopterygii</taxon>
        <taxon>Neopterygii</taxon>
        <taxon>Teleostei</taxon>
        <taxon>Anguilliformes</taxon>
        <taxon>Anguillidae</taxon>
        <taxon>Anguilla</taxon>
    </lineage>
</organism>
<evidence type="ECO:0000313" key="1">
    <source>
        <dbReference type="EMBL" id="JAH98647.1"/>
    </source>
</evidence>
<accession>A0A0E9X7C0</accession>